<reference evidence="1 2" key="1">
    <citation type="submission" date="2017-03" db="EMBL/GenBank/DDBJ databases">
        <title>Paenibacillus larvae genome sequencing.</title>
        <authorList>
            <person name="Dingman D.W."/>
        </authorList>
    </citation>
    <scope>NUCLEOTIDE SEQUENCE [LARGE SCALE GENOMIC DNA]</scope>
    <source>
        <strain evidence="1 2">SAG 10367</strain>
    </source>
</reference>
<dbReference type="Proteomes" id="UP000192727">
    <property type="component" value="Chromosome"/>
</dbReference>
<evidence type="ECO:0000313" key="1">
    <source>
        <dbReference type="EMBL" id="ARF68475.1"/>
    </source>
</evidence>
<accession>A0A1V0UT67</accession>
<proteinExistence type="predicted"/>
<protein>
    <submittedName>
        <fullName evidence="1">Uncharacterized protein</fullName>
    </submittedName>
</protein>
<gene>
    <name evidence="1" type="ORF">B7C51_12630</name>
</gene>
<dbReference type="AlphaFoldDB" id="A0A1V0UT67"/>
<evidence type="ECO:0000313" key="2">
    <source>
        <dbReference type="Proteomes" id="UP000192727"/>
    </source>
</evidence>
<organism evidence="1 2">
    <name type="scientific">Paenibacillus larvae subsp. pulvifaciens</name>
    <dbReference type="NCBI Taxonomy" id="1477"/>
    <lineage>
        <taxon>Bacteria</taxon>
        <taxon>Bacillati</taxon>
        <taxon>Bacillota</taxon>
        <taxon>Bacilli</taxon>
        <taxon>Bacillales</taxon>
        <taxon>Paenibacillaceae</taxon>
        <taxon>Paenibacillus</taxon>
    </lineage>
</organism>
<name>A0A1V0UT67_9BACL</name>
<dbReference type="EMBL" id="CP020557">
    <property type="protein sequence ID" value="ARF68475.1"/>
    <property type="molecule type" value="Genomic_DNA"/>
</dbReference>
<sequence length="63" mass="7471">MKTWKYFVKIILKMVTRNLTGQTLALGYEALSSPHSDFHPRDDTQLDVYAKKDPEHKFRIFNE</sequence>